<keyword evidence="4 6" id="KW-0472">Membrane</keyword>
<dbReference type="GO" id="GO:0016020">
    <property type="term" value="C:membrane"/>
    <property type="evidence" value="ECO:0007669"/>
    <property type="project" value="UniProtKB-SubCell"/>
</dbReference>
<keyword evidence="9" id="KW-1185">Reference proteome</keyword>
<feature type="transmembrane region" description="Helical" evidence="6">
    <location>
        <begin position="135"/>
        <end position="158"/>
    </location>
</feature>
<dbReference type="InterPro" id="IPR000725">
    <property type="entry name" value="Olfact_rcpt"/>
</dbReference>
<dbReference type="PANTHER" id="PTHR26451:SF885">
    <property type="entry name" value="OLFACTORY RECEPTOR"/>
    <property type="match status" value="1"/>
</dbReference>
<feature type="domain" description="G-protein coupled receptors family 1 profile" evidence="7">
    <location>
        <begin position="1"/>
        <end position="156"/>
    </location>
</feature>
<dbReference type="Pfam" id="PF13853">
    <property type="entry name" value="7tm_4"/>
    <property type="match status" value="1"/>
</dbReference>
<dbReference type="GO" id="GO:0005549">
    <property type="term" value="F:odorant binding"/>
    <property type="evidence" value="ECO:0007669"/>
    <property type="project" value="TreeGrafter"/>
</dbReference>
<dbReference type="InterPro" id="IPR017452">
    <property type="entry name" value="GPCR_Rhodpsn_7TM"/>
</dbReference>
<keyword evidence="3 6" id="KW-1133">Transmembrane helix</keyword>
<keyword evidence="8" id="KW-0675">Receptor</keyword>
<evidence type="ECO:0000259" key="7">
    <source>
        <dbReference type="PROSITE" id="PS50262"/>
    </source>
</evidence>
<dbReference type="PROSITE" id="PS50262">
    <property type="entry name" value="G_PROTEIN_RECEP_F1_2"/>
    <property type="match status" value="1"/>
</dbReference>
<evidence type="ECO:0000256" key="4">
    <source>
        <dbReference type="ARBA" id="ARBA00023136"/>
    </source>
</evidence>
<evidence type="ECO:0000313" key="9">
    <source>
        <dbReference type="Proteomes" id="UP001228049"/>
    </source>
</evidence>
<gene>
    <name evidence="8" type="ORF">KUDE01_000121</name>
</gene>
<dbReference type="AlphaFoldDB" id="A0AAD9FF09"/>
<reference evidence="8" key="1">
    <citation type="submission" date="2023-04" db="EMBL/GenBank/DDBJ databases">
        <title>Chromosome-level genome of Chaenocephalus aceratus.</title>
        <authorList>
            <person name="Park H."/>
        </authorList>
    </citation>
    <scope>NUCLEOTIDE SEQUENCE</scope>
    <source>
        <strain evidence="8">DE</strain>
        <tissue evidence="8">Muscle</tissue>
    </source>
</reference>
<comment type="caution">
    <text evidence="8">The sequence shown here is derived from an EMBL/GenBank/DDBJ whole genome shotgun (WGS) entry which is preliminary data.</text>
</comment>
<protein>
    <submittedName>
        <fullName evidence="8">Olfactory receptor 52D1</fullName>
    </submittedName>
</protein>
<evidence type="ECO:0000256" key="2">
    <source>
        <dbReference type="ARBA" id="ARBA00022692"/>
    </source>
</evidence>
<comment type="subcellular location">
    <subcellularLocation>
        <location evidence="1">Membrane</location>
        <topology evidence="1">Multi-pass membrane protein</topology>
    </subcellularLocation>
</comment>
<organism evidence="8 9">
    <name type="scientific">Dissostichus eleginoides</name>
    <name type="common">Patagonian toothfish</name>
    <name type="synonym">Dissostichus amissus</name>
    <dbReference type="NCBI Taxonomy" id="100907"/>
    <lineage>
        <taxon>Eukaryota</taxon>
        <taxon>Metazoa</taxon>
        <taxon>Chordata</taxon>
        <taxon>Craniata</taxon>
        <taxon>Vertebrata</taxon>
        <taxon>Euteleostomi</taxon>
        <taxon>Actinopterygii</taxon>
        <taxon>Neopterygii</taxon>
        <taxon>Teleostei</taxon>
        <taxon>Neoteleostei</taxon>
        <taxon>Acanthomorphata</taxon>
        <taxon>Eupercaria</taxon>
        <taxon>Perciformes</taxon>
        <taxon>Notothenioidei</taxon>
        <taxon>Nototheniidae</taxon>
        <taxon>Dissostichus</taxon>
    </lineage>
</organism>
<keyword evidence="5" id="KW-0807">Transducer</keyword>
<accession>A0AAD9FF09</accession>
<keyword evidence="2 6" id="KW-0812">Transmembrane</keyword>
<dbReference type="EMBL" id="JASDAP010000007">
    <property type="protein sequence ID" value="KAK1899329.1"/>
    <property type="molecule type" value="Genomic_DNA"/>
</dbReference>
<dbReference type="Proteomes" id="UP001228049">
    <property type="component" value="Unassembled WGS sequence"/>
</dbReference>
<evidence type="ECO:0000256" key="6">
    <source>
        <dbReference type="SAM" id="Phobius"/>
    </source>
</evidence>
<evidence type="ECO:0000313" key="8">
    <source>
        <dbReference type="EMBL" id="KAK1899329.1"/>
    </source>
</evidence>
<dbReference type="PANTHER" id="PTHR26451">
    <property type="entry name" value="G_PROTEIN_RECEP_F1_2 DOMAIN-CONTAINING PROTEIN"/>
    <property type="match status" value="1"/>
</dbReference>
<feature type="transmembrane region" description="Helical" evidence="6">
    <location>
        <begin position="12"/>
        <end position="38"/>
    </location>
</feature>
<evidence type="ECO:0000256" key="1">
    <source>
        <dbReference type="ARBA" id="ARBA00004141"/>
    </source>
</evidence>
<dbReference type="PRINTS" id="PR00245">
    <property type="entry name" value="OLFACTORYR"/>
</dbReference>
<sequence length="176" mass="19664">MTSRRVASLVAVSWFYSLLICAVMIVLTVSLQLCGNIVNTVYCGNYSIVKLACSDITVINIYGLFVSLCTLFVPLILILYTYIKILRVCFSGCKQSRQKALSTCTPHFVSLINFSFGCSFEILQSRFDMSGVPTMFRILLSLYFLTCQPLLNAVMYGLTFSKIRVVVRNVVSEVGL</sequence>
<dbReference type="SUPFAM" id="SSF81321">
    <property type="entry name" value="Family A G protein-coupled receptor-like"/>
    <property type="match status" value="1"/>
</dbReference>
<dbReference type="InterPro" id="IPR052921">
    <property type="entry name" value="GPCR1_Superfamily_Member"/>
</dbReference>
<dbReference type="GO" id="GO:0007186">
    <property type="term" value="P:G protein-coupled receptor signaling pathway"/>
    <property type="evidence" value="ECO:0007669"/>
    <property type="project" value="InterPro"/>
</dbReference>
<evidence type="ECO:0000256" key="5">
    <source>
        <dbReference type="ARBA" id="ARBA00023224"/>
    </source>
</evidence>
<dbReference type="Gene3D" id="1.20.1070.10">
    <property type="entry name" value="Rhodopsin 7-helix transmembrane proteins"/>
    <property type="match status" value="1"/>
</dbReference>
<evidence type="ECO:0000256" key="3">
    <source>
        <dbReference type="ARBA" id="ARBA00022989"/>
    </source>
</evidence>
<name>A0AAD9FF09_DISEL</name>
<dbReference type="GO" id="GO:0004984">
    <property type="term" value="F:olfactory receptor activity"/>
    <property type="evidence" value="ECO:0007669"/>
    <property type="project" value="InterPro"/>
</dbReference>
<proteinExistence type="predicted"/>
<feature type="transmembrane region" description="Helical" evidence="6">
    <location>
        <begin position="104"/>
        <end position="123"/>
    </location>
</feature>
<feature type="transmembrane region" description="Helical" evidence="6">
    <location>
        <begin position="58"/>
        <end position="83"/>
    </location>
</feature>